<dbReference type="Gene3D" id="3.40.50.300">
    <property type="entry name" value="P-loop containing nucleotide triphosphate hydrolases"/>
    <property type="match status" value="1"/>
</dbReference>
<sequence>MNDKNIIVQLDSVSKQMGEFCLHHINLIANPNDIIAIIGENGAGKTTLLKILSHLYSIDSGKISLPPIHEMGFVFDSNHLHEALSIKEIERFIPYLFQKWDDATFSDYIDKLEIPREKAIKDFSKGMKTKLGIAVALSHHAKVLLLDEITSGLDPLIRDEVLTVIKDYVNQYSAIAIMTTHLLDDVIKIANKVIVMNKGTIILNQHVSEYRNTDSLEMKLKEIIAGK</sequence>
<dbReference type="Proteomes" id="UP000040576">
    <property type="component" value="Unassembled WGS sequence"/>
</dbReference>
<dbReference type="GO" id="GO:0016887">
    <property type="term" value="F:ATP hydrolysis activity"/>
    <property type="evidence" value="ECO:0007669"/>
    <property type="project" value="InterPro"/>
</dbReference>
<dbReference type="PANTHER" id="PTHR42939:SF3">
    <property type="entry name" value="ABC TRANSPORTER ATP-BINDING COMPONENT"/>
    <property type="match status" value="1"/>
</dbReference>
<dbReference type="InterPro" id="IPR051782">
    <property type="entry name" value="ABC_Transporter_VariousFunc"/>
</dbReference>
<reference evidence="5 6" key="1">
    <citation type="submission" date="2014-07" db="EMBL/GenBank/DDBJ databases">
        <authorList>
            <person name="Wibberg Daniel"/>
        </authorList>
    </citation>
    <scope>NUCLEOTIDE SEQUENCE [LARGE SCALE GENOMIC DNA]</scope>
</reference>
<dbReference type="InterPro" id="IPR003593">
    <property type="entry name" value="AAA+_ATPase"/>
</dbReference>
<evidence type="ECO:0000256" key="1">
    <source>
        <dbReference type="ARBA" id="ARBA00022448"/>
    </source>
</evidence>
<keyword evidence="1" id="KW-0813">Transport</keyword>
<name>A0A090KNI3_9BACI</name>
<feature type="domain" description="ABC transporter" evidence="4">
    <location>
        <begin position="1"/>
        <end position="223"/>
    </location>
</feature>
<dbReference type="EMBL" id="CCRF01000012">
    <property type="protein sequence ID" value="CEE00239.1"/>
    <property type="molecule type" value="Genomic_DNA"/>
</dbReference>
<dbReference type="SUPFAM" id="SSF52540">
    <property type="entry name" value="P-loop containing nucleoside triphosphate hydrolases"/>
    <property type="match status" value="1"/>
</dbReference>
<dbReference type="PROSITE" id="PS50893">
    <property type="entry name" value="ABC_TRANSPORTER_2"/>
    <property type="match status" value="1"/>
</dbReference>
<evidence type="ECO:0000313" key="5">
    <source>
        <dbReference type="EMBL" id="CEE00239.1"/>
    </source>
</evidence>
<dbReference type="PANTHER" id="PTHR42939">
    <property type="entry name" value="ABC TRANSPORTER ATP-BINDING PROTEIN ALBC-RELATED"/>
    <property type="match status" value="1"/>
</dbReference>
<accession>A0A090KNI3</accession>
<dbReference type="PROSITE" id="PS00211">
    <property type="entry name" value="ABC_TRANSPORTER_1"/>
    <property type="match status" value="1"/>
</dbReference>
<evidence type="ECO:0000313" key="6">
    <source>
        <dbReference type="Proteomes" id="UP000040576"/>
    </source>
</evidence>
<gene>
    <name evidence="5" type="ORF">BT1A1_0378</name>
</gene>
<dbReference type="RefSeq" id="WP_034767516.1">
    <property type="nucleotide sequence ID" value="NZ_CCRF01000012.1"/>
</dbReference>
<keyword evidence="2" id="KW-0547">Nucleotide-binding</keyword>
<evidence type="ECO:0000259" key="4">
    <source>
        <dbReference type="PROSITE" id="PS50893"/>
    </source>
</evidence>
<dbReference type="InterPro" id="IPR003439">
    <property type="entry name" value="ABC_transporter-like_ATP-bd"/>
</dbReference>
<protein>
    <submittedName>
        <fullName evidence="5">ABC transporter-like protein</fullName>
    </submittedName>
</protein>
<dbReference type="AlphaFoldDB" id="A0A090KNI3"/>
<dbReference type="SMART" id="SM00382">
    <property type="entry name" value="AAA"/>
    <property type="match status" value="1"/>
</dbReference>
<dbReference type="GO" id="GO:0005524">
    <property type="term" value="F:ATP binding"/>
    <property type="evidence" value="ECO:0007669"/>
    <property type="project" value="UniProtKB-KW"/>
</dbReference>
<keyword evidence="3" id="KW-0067">ATP-binding</keyword>
<dbReference type="CDD" id="cd03230">
    <property type="entry name" value="ABC_DR_subfamily_A"/>
    <property type="match status" value="1"/>
</dbReference>
<evidence type="ECO:0000256" key="2">
    <source>
        <dbReference type="ARBA" id="ARBA00022741"/>
    </source>
</evidence>
<evidence type="ECO:0000256" key="3">
    <source>
        <dbReference type="ARBA" id="ARBA00022840"/>
    </source>
</evidence>
<keyword evidence="6" id="KW-1185">Reference proteome</keyword>
<dbReference type="InterPro" id="IPR027417">
    <property type="entry name" value="P-loop_NTPase"/>
</dbReference>
<organism evidence="5 6">
    <name type="scientific">Caldibacillus thermoamylovorans</name>
    <dbReference type="NCBI Taxonomy" id="35841"/>
    <lineage>
        <taxon>Bacteria</taxon>
        <taxon>Bacillati</taxon>
        <taxon>Bacillota</taxon>
        <taxon>Bacilli</taxon>
        <taxon>Bacillales</taxon>
        <taxon>Bacillaceae</taxon>
        <taxon>Caldibacillus</taxon>
    </lineage>
</organism>
<dbReference type="Pfam" id="PF00005">
    <property type="entry name" value="ABC_tran"/>
    <property type="match status" value="1"/>
</dbReference>
<dbReference type="InterPro" id="IPR017871">
    <property type="entry name" value="ABC_transporter-like_CS"/>
</dbReference>
<proteinExistence type="predicted"/>